<dbReference type="InterPro" id="IPR000352">
    <property type="entry name" value="Pep_chain_release_fac_I"/>
</dbReference>
<protein>
    <recommendedName>
        <fullName evidence="4 5">Peptide chain release factor 2</fullName>
        <shortName evidence="4">RF-2</shortName>
    </recommendedName>
</protein>
<dbReference type="EMBL" id="CP032996">
    <property type="protein sequence ID" value="QCI27273.1"/>
    <property type="molecule type" value="Genomic_DNA"/>
</dbReference>
<dbReference type="OrthoDB" id="9806673at2"/>
<dbReference type="Pfam" id="PF00472">
    <property type="entry name" value="RF-1"/>
    <property type="match status" value="1"/>
</dbReference>
<dbReference type="InterPro" id="IPR004374">
    <property type="entry name" value="PrfB"/>
</dbReference>
<dbReference type="PANTHER" id="PTHR43116">
    <property type="entry name" value="PEPTIDE CHAIN RELEASE FACTOR 2"/>
    <property type="match status" value="1"/>
</dbReference>
<dbReference type="SUPFAM" id="SSF75620">
    <property type="entry name" value="Release factor"/>
    <property type="match status" value="1"/>
</dbReference>
<feature type="modified residue" description="N5-methylglutamine" evidence="4">
    <location>
        <position position="247"/>
    </location>
</feature>
<organism evidence="7 8">
    <name type="scientific">Buchnera aphidicola</name>
    <name type="common">Therioaphis trifolii</name>
    <dbReference type="NCBI Taxonomy" id="1241884"/>
    <lineage>
        <taxon>Bacteria</taxon>
        <taxon>Pseudomonadati</taxon>
        <taxon>Pseudomonadota</taxon>
        <taxon>Gammaproteobacteria</taxon>
        <taxon>Enterobacterales</taxon>
        <taxon>Erwiniaceae</taxon>
        <taxon>Buchnera</taxon>
    </lineage>
</organism>
<keyword evidence="4" id="KW-0963">Cytoplasm</keyword>
<dbReference type="FunFam" id="3.30.160.20:FF:000010">
    <property type="entry name" value="Peptide chain release factor 2"/>
    <property type="match status" value="1"/>
</dbReference>
<dbReference type="Gene3D" id="3.30.70.1660">
    <property type="match status" value="1"/>
</dbReference>
<dbReference type="InterPro" id="IPR045853">
    <property type="entry name" value="Pep_chain_release_fac_I_sf"/>
</dbReference>
<keyword evidence="2 4" id="KW-0488">Methylation</keyword>
<dbReference type="PROSITE" id="PS00745">
    <property type="entry name" value="RF_PROK_I"/>
    <property type="match status" value="1"/>
</dbReference>
<dbReference type="Gene3D" id="3.30.160.20">
    <property type="match status" value="1"/>
</dbReference>
<dbReference type="Pfam" id="PF03462">
    <property type="entry name" value="PCRF"/>
    <property type="match status" value="1"/>
</dbReference>
<dbReference type="Proteomes" id="UP000298603">
    <property type="component" value="Chromosome"/>
</dbReference>
<dbReference type="PANTHER" id="PTHR43116:SF3">
    <property type="entry name" value="CLASS I PEPTIDE CHAIN RELEASE FACTOR"/>
    <property type="match status" value="1"/>
</dbReference>
<gene>
    <name evidence="4 7" type="primary">prfB</name>
    <name evidence="7" type="ORF">D9V81_01460</name>
</gene>
<comment type="similarity">
    <text evidence="1 4">Belongs to the prokaryotic/mitochondrial release factor family.</text>
</comment>
<dbReference type="GO" id="GO:0016149">
    <property type="term" value="F:translation release factor activity, codon specific"/>
    <property type="evidence" value="ECO:0007669"/>
    <property type="project" value="UniProtKB-UniRule"/>
</dbReference>
<reference evidence="7 8" key="1">
    <citation type="submission" date="2018-10" db="EMBL/GenBank/DDBJ databases">
        <title>Comparative functional genomics of the obligate endosymbiont Buchnera aphidicola.</title>
        <authorList>
            <person name="Chong R.A."/>
        </authorList>
    </citation>
    <scope>NUCLEOTIDE SEQUENCE [LARGE SCALE GENOMIC DNA]</scope>
    <source>
        <strain evidence="7 8">Tma</strain>
    </source>
</reference>
<sequence>MIINIYNEKINKIIKKIKKIKNKINLQHKKYYNKKNFLKNNINNNINIQKNKKKIFKIKKIIEKINIIKNKIYEIQELLKLSIIENDHSILNDIKIELKNIKKNIKKIINNNHFKKKYDNCNCYIDIQSGSGGIDAQDWSKMLLRMYLKWLEKKGFKTIIIQKLSGEIAGIKSATVHVIGKYAFGWLRTETGIHRLIRKSPFDSGHRRHTSFSSAFVYPEIDNAIKIKINPSDLRIDVYRSSGAGGQHVNRTESAVRITHLPTSTVTQCQNERSQHKNKEHALKQMKYKLYNLELKKKNQEKKNIENNKSSIRWGNQIRSYILDHSRIKDIRTGIETRDIQSVLNGNLDIFVESSLKIGL</sequence>
<evidence type="ECO:0000313" key="8">
    <source>
        <dbReference type="Proteomes" id="UP000298603"/>
    </source>
</evidence>
<name>A0A4D6YGD0_9GAMM</name>
<evidence type="ECO:0000256" key="4">
    <source>
        <dbReference type="HAMAP-Rule" id="MF_00094"/>
    </source>
</evidence>
<keyword evidence="3 4" id="KW-0648">Protein biosynthesis</keyword>
<dbReference type="SMART" id="SM00937">
    <property type="entry name" value="PCRF"/>
    <property type="match status" value="1"/>
</dbReference>
<dbReference type="HAMAP" id="MF_00094">
    <property type="entry name" value="Rel_fac_2"/>
    <property type="match status" value="1"/>
</dbReference>
<dbReference type="InterPro" id="IPR005139">
    <property type="entry name" value="PCRF"/>
</dbReference>
<dbReference type="NCBIfam" id="TIGR00020">
    <property type="entry name" value="prfB"/>
    <property type="match status" value="1"/>
</dbReference>
<dbReference type="RefSeq" id="WP_158349538.1">
    <property type="nucleotide sequence ID" value="NZ_CP032996.1"/>
</dbReference>
<keyword evidence="8" id="KW-1185">Reference proteome</keyword>
<comment type="PTM">
    <text evidence="4">Methylated by PrmC. Methylation increases the termination efficiency of RF2.</text>
</comment>
<comment type="function">
    <text evidence="4">Peptide chain release factor 2 directs the termination of translation in response to the peptide chain termination codons UGA and UAA.</text>
</comment>
<evidence type="ECO:0000256" key="3">
    <source>
        <dbReference type="ARBA" id="ARBA00022917"/>
    </source>
</evidence>
<evidence type="ECO:0000256" key="1">
    <source>
        <dbReference type="ARBA" id="ARBA00010835"/>
    </source>
</evidence>
<dbReference type="AlphaFoldDB" id="A0A4D6YGD0"/>
<evidence type="ECO:0000256" key="5">
    <source>
        <dbReference type="NCBIfam" id="TIGR00020"/>
    </source>
</evidence>
<feature type="domain" description="Prokaryotic-type class I peptide chain release factors" evidence="6">
    <location>
        <begin position="240"/>
        <end position="256"/>
    </location>
</feature>
<accession>A0A4D6YGD0</accession>
<evidence type="ECO:0000313" key="7">
    <source>
        <dbReference type="EMBL" id="QCI27273.1"/>
    </source>
</evidence>
<dbReference type="GO" id="GO:0005737">
    <property type="term" value="C:cytoplasm"/>
    <property type="evidence" value="ECO:0007669"/>
    <property type="project" value="UniProtKB-SubCell"/>
</dbReference>
<evidence type="ECO:0000259" key="6">
    <source>
        <dbReference type="PROSITE" id="PS00745"/>
    </source>
</evidence>
<evidence type="ECO:0000256" key="2">
    <source>
        <dbReference type="ARBA" id="ARBA00022481"/>
    </source>
</evidence>
<proteinExistence type="inferred from homology"/>
<comment type="subcellular location">
    <subcellularLocation>
        <location evidence="4">Cytoplasm</location>
    </subcellularLocation>
</comment>